<name>A0A0L0FN40_9EUKA</name>
<dbReference type="Gene3D" id="3.20.20.70">
    <property type="entry name" value="Aldolase class I"/>
    <property type="match status" value="1"/>
</dbReference>
<comment type="cofactor">
    <cofactor evidence="12">
        <name>a divalent metal cation</name>
        <dbReference type="ChEBI" id="CHEBI:60240"/>
    </cofactor>
    <text evidence="12">Binds 1 divalent metal cation per subunit.</text>
</comment>
<dbReference type="RefSeq" id="XP_014152102.1">
    <property type="nucleotide sequence ID" value="XM_014296627.1"/>
</dbReference>
<dbReference type="PROSITE" id="PS01085">
    <property type="entry name" value="RIBUL_P_3_EPIMER_1"/>
    <property type="match status" value="1"/>
</dbReference>
<dbReference type="PIRSF" id="PIRSF001461">
    <property type="entry name" value="RPE"/>
    <property type="match status" value="1"/>
</dbReference>
<protein>
    <recommendedName>
        <fullName evidence="7 10">Ribulose-phosphate 3-epimerase</fullName>
        <ecNumber evidence="7 10">5.1.3.1</ecNumber>
    </recommendedName>
</protein>
<keyword evidence="12" id="KW-0170">Cobalt</keyword>
<dbReference type="AlphaFoldDB" id="A0A0L0FN40"/>
<dbReference type="GO" id="GO:0004750">
    <property type="term" value="F:D-ribulose-phosphate 3-epimerase activity"/>
    <property type="evidence" value="ECO:0007669"/>
    <property type="project" value="UniProtKB-EC"/>
</dbReference>
<dbReference type="GO" id="GO:0046872">
    <property type="term" value="F:metal ion binding"/>
    <property type="evidence" value="ECO:0007669"/>
    <property type="project" value="UniProtKB-KW"/>
</dbReference>
<evidence type="ECO:0000256" key="5">
    <source>
        <dbReference type="ARBA" id="ARBA00001954"/>
    </source>
</evidence>
<dbReference type="InterPro" id="IPR011060">
    <property type="entry name" value="RibuloseP-bd_barrel"/>
</dbReference>
<feature type="active site" description="Proton donor" evidence="11">
    <location>
        <position position="176"/>
    </location>
</feature>
<keyword evidence="15" id="KW-1185">Reference proteome</keyword>
<dbReference type="GO" id="GO:0005975">
    <property type="term" value="P:carbohydrate metabolic process"/>
    <property type="evidence" value="ECO:0007669"/>
    <property type="project" value="InterPro"/>
</dbReference>
<dbReference type="Proteomes" id="UP000054560">
    <property type="component" value="Unassembled WGS sequence"/>
</dbReference>
<feature type="active site" description="Proton acceptor" evidence="11">
    <location>
        <position position="40"/>
    </location>
</feature>
<keyword evidence="12" id="KW-0862">Zinc</keyword>
<feature type="binding site" evidence="12">
    <location>
        <position position="38"/>
    </location>
    <ligand>
        <name>a divalent metal cation</name>
        <dbReference type="ChEBI" id="CHEBI:60240"/>
    </ligand>
</feature>
<comment type="cofactor">
    <cofactor evidence="5">
        <name>Fe(2+)</name>
        <dbReference type="ChEBI" id="CHEBI:29033"/>
    </cofactor>
</comment>
<feature type="binding site" evidence="12">
    <location>
        <position position="176"/>
    </location>
    <ligand>
        <name>a divalent metal cation</name>
        <dbReference type="ChEBI" id="CHEBI:60240"/>
    </ligand>
</feature>
<evidence type="ECO:0000256" key="8">
    <source>
        <dbReference type="ARBA" id="ARBA00022723"/>
    </source>
</evidence>
<evidence type="ECO:0000313" key="15">
    <source>
        <dbReference type="Proteomes" id="UP000054560"/>
    </source>
</evidence>
<dbReference type="FunFam" id="3.20.20.70:FF:000171">
    <property type="entry name" value="Ribulose-phosphate 3-epimerase"/>
    <property type="match status" value="1"/>
</dbReference>
<dbReference type="EC" id="5.1.3.1" evidence="7 10"/>
<keyword evidence="8 12" id="KW-0479">Metal-binding</keyword>
<evidence type="ECO:0000256" key="3">
    <source>
        <dbReference type="ARBA" id="ARBA00001941"/>
    </source>
</evidence>
<dbReference type="CDD" id="cd00429">
    <property type="entry name" value="RPE"/>
    <property type="match status" value="1"/>
</dbReference>
<dbReference type="Pfam" id="PF00834">
    <property type="entry name" value="Ribul_P_3_epim"/>
    <property type="match status" value="1"/>
</dbReference>
<dbReference type="NCBIfam" id="TIGR01163">
    <property type="entry name" value="rpe"/>
    <property type="match status" value="1"/>
</dbReference>
<proteinExistence type="inferred from homology"/>
<dbReference type="eggNOG" id="KOG3111">
    <property type="taxonomic scope" value="Eukaryota"/>
</dbReference>
<dbReference type="GeneID" id="25909866"/>
<dbReference type="SUPFAM" id="SSF51366">
    <property type="entry name" value="Ribulose-phoshate binding barrel"/>
    <property type="match status" value="1"/>
</dbReference>
<comment type="cofactor">
    <cofactor evidence="3">
        <name>Co(2+)</name>
        <dbReference type="ChEBI" id="CHEBI:48828"/>
    </cofactor>
</comment>
<keyword evidence="9 10" id="KW-0413">Isomerase</keyword>
<dbReference type="PROSITE" id="PS01086">
    <property type="entry name" value="RIBUL_P_3_EPIMER_2"/>
    <property type="match status" value="1"/>
</dbReference>
<feature type="binding site" evidence="12">
    <location>
        <position position="71"/>
    </location>
    <ligand>
        <name>a divalent metal cation</name>
        <dbReference type="ChEBI" id="CHEBI:60240"/>
    </ligand>
</feature>
<evidence type="ECO:0000256" key="12">
    <source>
        <dbReference type="PIRSR" id="PIRSR001461-2"/>
    </source>
</evidence>
<feature type="binding site" evidence="13">
    <location>
        <begin position="147"/>
        <end position="150"/>
    </location>
    <ligand>
        <name>substrate</name>
    </ligand>
</feature>
<accession>A0A0L0FN40</accession>
<evidence type="ECO:0000256" key="13">
    <source>
        <dbReference type="PIRSR" id="PIRSR001461-3"/>
    </source>
</evidence>
<dbReference type="PANTHER" id="PTHR11749">
    <property type="entry name" value="RIBULOSE-5-PHOSPHATE-3-EPIMERASE"/>
    <property type="match status" value="1"/>
</dbReference>
<dbReference type="NCBIfam" id="NF004076">
    <property type="entry name" value="PRK05581.1-4"/>
    <property type="match status" value="1"/>
</dbReference>
<evidence type="ECO:0000313" key="14">
    <source>
        <dbReference type="EMBL" id="KNC78200.1"/>
    </source>
</evidence>
<keyword evidence="12" id="KW-0464">Manganese</keyword>
<dbReference type="STRING" id="667725.A0A0L0FN40"/>
<comment type="catalytic activity">
    <reaction evidence="1 10">
        <text>D-ribulose 5-phosphate = D-xylulose 5-phosphate</text>
        <dbReference type="Rhea" id="RHEA:13677"/>
        <dbReference type="ChEBI" id="CHEBI:57737"/>
        <dbReference type="ChEBI" id="CHEBI:58121"/>
        <dbReference type="EC" id="5.1.3.1"/>
    </reaction>
</comment>
<feature type="binding site" evidence="13">
    <location>
        <begin position="198"/>
        <end position="199"/>
    </location>
    <ligand>
        <name>substrate</name>
    </ligand>
</feature>
<comment type="cofactor">
    <cofactor evidence="4">
        <name>Zn(2+)</name>
        <dbReference type="ChEBI" id="CHEBI:29105"/>
    </cofactor>
</comment>
<feature type="binding site" evidence="13">
    <location>
        <position position="13"/>
    </location>
    <ligand>
        <name>substrate</name>
    </ligand>
</feature>
<sequence length="229" mass="24862">MVFHNCSCKVGPSLLACDMSDMANEAKRVVDAGADYLHLDVMDGHFVPNITFGAPVIKCLRRHTKAFFDCHMMVSKPEQWVQDIADAGGDQFTFHFESTENPEALIQQIKDAGMKVGVAVKPNTDIKLIDNIVDKCDTVLIMTVEPGFGGQSFMPDMMDKVEYLRSSKPEMDIGLDGGLGPKTIDVAAKAGANMIVAGSAVFNSDPREVIQIIRDSVEKYGNGKGQTSA</sequence>
<evidence type="ECO:0000256" key="2">
    <source>
        <dbReference type="ARBA" id="ARBA00001936"/>
    </source>
</evidence>
<dbReference type="InterPro" id="IPR000056">
    <property type="entry name" value="Ribul_P_3_epim-like"/>
</dbReference>
<evidence type="ECO:0000256" key="6">
    <source>
        <dbReference type="ARBA" id="ARBA00009541"/>
    </source>
</evidence>
<keyword evidence="10" id="KW-0119">Carbohydrate metabolism</keyword>
<comment type="cofactor">
    <cofactor evidence="2">
        <name>Mn(2+)</name>
        <dbReference type="ChEBI" id="CHEBI:29035"/>
    </cofactor>
</comment>
<feature type="binding site" evidence="13">
    <location>
        <position position="71"/>
    </location>
    <ligand>
        <name>substrate</name>
    </ligand>
</feature>
<dbReference type="EMBL" id="KQ242539">
    <property type="protein sequence ID" value="KNC78200.1"/>
    <property type="molecule type" value="Genomic_DNA"/>
</dbReference>
<dbReference type="OrthoDB" id="1927044at2759"/>
<dbReference type="InterPro" id="IPR026019">
    <property type="entry name" value="Ribul_P_3_epim"/>
</dbReference>
<feature type="binding site" evidence="12">
    <location>
        <position position="40"/>
    </location>
    <ligand>
        <name>a divalent metal cation</name>
        <dbReference type="ChEBI" id="CHEBI:60240"/>
    </ligand>
</feature>
<dbReference type="GO" id="GO:0006098">
    <property type="term" value="P:pentose-phosphate shunt"/>
    <property type="evidence" value="ECO:0007669"/>
    <property type="project" value="InterPro"/>
</dbReference>
<evidence type="ECO:0000256" key="10">
    <source>
        <dbReference type="PIRNR" id="PIRNR001461"/>
    </source>
</evidence>
<evidence type="ECO:0000256" key="9">
    <source>
        <dbReference type="ARBA" id="ARBA00023235"/>
    </source>
</evidence>
<comment type="similarity">
    <text evidence="6 10">Belongs to the ribulose-phosphate 3-epimerase family.</text>
</comment>
<evidence type="ECO:0000256" key="1">
    <source>
        <dbReference type="ARBA" id="ARBA00001782"/>
    </source>
</evidence>
<organism evidence="14 15">
    <name type="scientific">Sphaeroforma arctica JP610</name>
    <dbReference type="NCBI Taxonomy" id="667725"/>
    <lineage>
        <taxon>Eukaryota</taxon>
        <taxon>Ichthyosporea</taxon>
        <taxon>Ichthyophonida</taxon>
        <taxon>Sphaeroforma</taxon>
    </lineage>
</organism>
<reference evidence="14 15" key="1">
    <citation type="submission" date="2011-02" db="EMBL/GenBank/DDBJ databases">
        <title>The Genome Sequence of Sphaeroforma arctica JP610.</title>
        <authorList>
            <consortium name="The Broad Institute Genome Sequencing Platform"/>
            <person name="Russ C."/>
            <person name="Cuomo C."/>
            <person name="Young S.K."/>
            <person name="Zeng Q."/>
            <person name="Gargeya S."/>
            <person name="Alvarado L."/>
            <person name="Berlin A."/>
            <person name="Chapman S.B."/>
            <person name="Chen Z."/>
            <person name="Freedman E."/>
            <person name="Gellesch M."/>
            <person name="Goldberg J."/>
            <person name="Griggs A."/>
            <person name="Gujja S."/>
            <person name="Heilman E."/>
            <person name="Heiman D."/>
            <person name="Howarth C."/>
            <person name="Mehta T."/>
            <person name="Neiman D."/>
            <person name="Pearson M."/>
            <person name="Roberts A."/>
            <person name="Saif S."/>
            <person name="Shea T."/>
            <person name="Shenoy N."/>
            <person name="Sisk P."/>
            <person name="Stolte C."/>
            <person name="Sykes S."/>
            <person name="White J."/>
            <person name="Yandava C."/>
            <person name="Burger G."/>
            <person name="Gray M.W."/>
            <person name="Holland P.W.H."/>
            <person name="King N."/>
            <person name="Lang F.B.F."/>
            <person name="Roger A.J."/>
            <person name="Ruiz-Trillo I."/>
            <person name="Haas B."/>
            <person name="Nusbaum C."/>
            <person name="Birren B."/>
        </authorList>
    </citation>
    <scope>NUCLEOTIDE SEQUENCE [LARGE SCALE GENOMIC DNA]</scope>
    <source>
        <strain evidence="14 15">JP610</strain>
    </source>
</reference>
<evidence type="ECO:0000256" key="4">
    <source>
        <dbReference type="ARBA" id="ARBA00001947"/>
    </source>
</evidence>
<dbReference type="InterPro" id="IPR013785">
    <property type="entry name" value="Aldolase_TIM"/>
</dbReference>
<feature type="binding site" evidence="13">
    <location>
        <position position="178"/>
    </location>
    <ligand>
        <name>substrate</name>
    </ligand>
</feature>
<dbReference type="HAMAP" id="MF_02227">
    <property type="entry name" value="RPE"/>
    <property type="match status" value="1"/>
</dbReference>
<evidence type="ECO:0000256" key="11">
    <source>
        <dbReference type="PIRSR" id="PIRSR001461-1"/>
    </source>
</evidence>
<gene>
    <name evidence="14" type="ORF">SARC_09362</name>
</gene>
<evidence type="ECO:0000256" key="7">
    <source>
        <dbReference type="ARBA" id="ARBA00013188"/>
    </source>
</evidence>